<evidence type="ECO:0000256" key="5">
    <source>
        <dbReference type="ARBA" id="ARBA00022679"/>
    </source>
</evidence>
<keyword evidence="7" id="KW-0418">Kinase</keyword>
<dbReference type="GO" id="GO:0016020">
    <property type="term" value="C:membrane"/>
    <property type="evidence" value="ECO:0007669"/>
    <property type="project" value="InterPro"/>
</dbReference>
<dbReference type="GO" id="GO:0009401">
    <property type="term" value="P:phosphoenolpyruvate-dependent sugar phosphotransferase system"/>
    <property type="evidence" value="ECO:0007669"/>
    <property type="project" value="UniProtKB-KW"/>
</dbReference>
<reference evidence="10 12" key="2">
    <citation type="submission" date="2013-03" db="EMBL/GenBank/DDBJ databases">
        <title>The Genome Sequence of Enterococcus avium ATCC_14025 (PacBio/Illumina hybrid assembly).</title>
        <authorList>
            <consortium name="The Broad Institute Genomics Platform"/>
            <consortium name="The Broad Institute Genome Sequencing Center for Infectious Disease"/>
            <person name="Earl A."/>
            <person name="Russ C."/>
            <person name="Gilmore M."/>
            <person name="Surin D."/>
            <person name="Walker B."/>
            <person name="Young S."/>
            <person name="Zeng Q."/>
            <person name="Gargeya S."/>
            <person name="Fitzgerald M."/>
            <person name="Haas B."/>
            <person name="Abouelleil A."/>
            <person name="Allen A.W."/>
            <person name="Alvarado L."/>
            <person name="Arachchi H.M."/>
            <person name="Berlin A.M."/>
            <person name="Chapman S.B."/>
            <person name="Gainer-Dewar J."/>
            <person name="Goldberg J."/>
            <person name="Griggs A."/>
            <person name="Gujja S."/>
            <person name="Hansen M."/>
            <person name="Howarth C."/>
            <person name="Imamovic A."/>
            <person name="Ireland A."/>
            <person name="Larimer J."/>
            <person name="McCowan C."/>
            <person name="Murphy C."/>
            <person name="Pearson M."/>
            <person name="Poon T.W."/>
            <person name="Priest M."/>
            <person name="Roberts A."/>
            <person name="Saif S."/>
            <person name="Shea T."/>
            <person name="Sisk P."/>
            <person name="Sykes S."/>
            <person name="Wortman J."/>
            <person name="Nusbaum C."/>
            <person name="Birren B."/>
        </authorList>
    </citation>
    <scope>NUCLEOTIDE SEQUENCE [LARGE SCALE GENOMIC DNA]</scope>
    <source>
        <strain evidence="10 12">ATCC 14025</strain>
    </source>
</reference>
<dbReference type="EMBL" id="AHYV01000001">
    <property type="protein sequence ID" value="EOT52458.1"/>
    <property type="molecule type" value="Genomic_DNA"/>
</dbReference>
<evidence type="ECO:0000256" key="2">
    <source>
        <dbReference type="ARBA" id="ARBA00022448"/>
    </source>
</evidence>
<dbReference type="SUPFAM" id="SSF53062">
    <property type="entry name" value="PTS system fructose IIA component-like"/>
    <property type="match status" value="1"/>
</dbReference>
<dbReference type="Gene3D" id="3.40.50.510">
    <property type="entry name" value="Phosphotransferase system, mannose-type IIA component"/>
    <property type="match status" value="1"/>
</dbReference>
<keyword evidence="2" id="KW-0813">Transport</keyword>
<proteinExistence type="predicted"/>
<keyword evidence="3" id="KW-0963">Cytoplasm</keyword>
<dbReference type="GO" id="GO:0005737">
    <property type="term" value="C:cytoplasm"/>
    <property type="evidence" value="ECO:0007669"/>
    <property type="project" value="UniProtKB-SubCell"/>
</dbReference>
<dbReference type="EMBL" id="ASWL01000002">
    <property type="protein sequence ID" value="EOU24007.1"/>
    <property type="molecule type" value="Genomic_DNA"/>
</dbReference>
<evidence type="ECO:0000313" key="10">
    <source>
        <dbReference type="EMBL" id="EOU24007.1"/>
    </source>
</evidence>
<protein>
    <recommendedName>
        <fullName evidence="8">PTS EIIA type-4 domain-containing protein</fullName>
    </recommendedName>
</protein>
<dbReference type="GeneID" id="69570075"/>
<dbReference type="CDD" id="cd00006">
    <property type="entry name" value="PTS_IIA_man"/>
    <property type="match status" value="1"/>
</dbReference>
<evidence type="ECO:0000313" key="9">
    <source>
        <dbReference type="EMBL" id="EOT52458.1"/>
    </source>
</evidence>
<dbReference type="InterPro" id="IPR033887">
    <property type="entry name" value="PTS_IIA_man"/>
</dbReference>
<gene>
    <name evidence="10" type="ORF">I570_01873</name>
    <name evidence="9" type="ORF">OMU_00010</name>
</gene>
<dbReference type="Proteomes" id="UP000014107">
    <property type="component" value="Unassembled WGS sequence"/>
</dbReference>
<keyword evidence="4" id="KW-0762">Sugar transport</keyword>
<dbReference type="GO" id="GO:0016301">
    <property type="term" value="F:kinase activity"/>
    <property type="evidence" value="ECO:0007669"/>
    <property type="project" value="UniProtKB-KW"/>
</dbReference>
<comment type="subcellular location">
    <subcellularLocation>
        <location evidence="1">Cytoplasm</location>
    </subcellularLocation>
</comment>
<evidence type="ECO:0000256" key="3">
    <source>
        <dbReference type="ARBA" id="ARBA00022490"/>
    </source>
</evidence>
<dbReference type="Proteomes" id="UP000014104">
    <property type="component" value="Unassembled WGS sequence"/>
</dbReference>
<reference evidence="9 11" key="1">
    <citation type="submission" date="2013-03" db="EMBL/GenBank/DDBJ databases">
        <title>The Genome Sequence of Enterococcus avium ATCC_14025 (Illumina only assembly).</title>
        <authorList>
            <consortium name="The Broad Institute Genomics Platform"/>
            <consortium name="The Broad Institute Genome Sequencing Center for Infectious Disease"/>
            <person name="Earl A."/>
            <person name="Russ C."/>
            <person name="Gilmore M."/>
            <person name="Surin D."/>
            <person name="Walker B."/>
            <person name="Young S."/>
            <person name="Zeng Q."/>
            <person name="Gargeya S."/>
            <person name="Fitzgerald M."/>
            <person name="Haas B."/>
            <person name="Abouelleil A."/>
            <person name="Allen A.W."/>
            <person name="Alvarado L."/>
            <person name="Arachchi H.M."/>
            <person name="Berlin A.M."/>
            <person name="Chapman S.B."/>
            <person name="Gainer-Dewar J."/>
            <person name="Goldberg J."/>
            <person name="Griggs A."/>
            <person name="Gujja S."/>
            <person name="Hansen M."/>
            <person name="Howarth C."/>
            <person name="Imamovic A."/>
            <person name="Ireland A."/>
            <person name="Larimer J."/>
            <person name="McCowan C."/>
            <person name="Murphy C."/>
            <person name="Pearson M."/>
            <person name="Poon T.W."/>
            <person name="Priest M."/>
            <person name="Roberts A."/>
            <person name="Saif S."/>
            <person name="Shea T."/>
            <person name="Sisk P."/>
            <person name="Sykes S."/>
            <person name="Wortman J."/>
            <person name="Nusbaum C."/>
            <person name="Birren B."/>
        </authorList>
    </citation>
    <scope>NUCLEOTIDE SEQUENCE [LARGE SCALE GENOMIC DNA]</scope>
    <source>
        <strain evidence="9 11">ATCC 14025</strain>
    </source>
</reference>
<evidence type="ECO:0000256" key="6">
    <source>
        <dbReference type="ARBA" id="ARBA00022683"/>
    </source>
</evidence>
<evidence type="ECO:0000259" key="8">
    <source>
        <dbReference type="PROSITE" id="PS51096"/>
    </source>
</evidence>
<feature type="domain" description="PTS EIIA type-4" evidence="8">
    <location>
        <begin position="2"/>
        <end position="121"/>
    </location>
</feature>
<name>A0AAV3J4U8_ENTAV</name>
<accession>A0AAV3J4U8</accession>
<dbReference type="InterPro" id="IPR051471">
    <property type="entry name" value="Bacterial_PTS_sugar_comp"/>
</dbReference>
<dbReference type="PROSITE" id="PS51096">
    <property type="entry name" value="PTS_EIIA_TYPE_4"/>
    <property type="match status" value="1"/>
</dbReference>
<dbReference type="AlphaFoldDB" id="A0AAV3J4U8"/>
<dbReference type="InterPro" id="IPR036662">
    <property type="entry name" value="PTS_EIIA_man-typ_sf"/>
</dbReference>
<evidence type="ECO:0000313" key="12">
    <source>
        <dbReference type="Proteomes" id="UP000014107"/>
    </source>
</evidence>
<dbReference type="PANTHER" id="PTHR33799:SF1">
    <property type="entry name" value="PTS SYSTEM MANNOSE-SPECIFIC EIIAB COMPONENT-RELATED"/>
    <property type="match status" value="1"/>
</dbReference>
<evidence type="ECO:0000256" key="7">
    <source>
        <dbReference type="ARBA" id="ARBA00022777"/>
    </source>
</evidence>
<keyword evidence="11" id="KW-1185">Reference proteome</keyword>
<sequence length="130" mass="14462">MEKHILVLTHGDFGESLLKSAQMIIGEVSEVTSVSLTPEDSGDTFYEKIEQEISNVSKEIICLVDMFGGSPCTTALRLSKNRSITIICGLNLPMFIELYNQLSMGETIENESLIKIARDNIFDVAKKVFQ</sequence>
<dbReference type="PANTHER" id="PTHR33799">
    <property type="entry name" value="PTS PERMEASE-RELATED-RELATED"/>
    <property type="match status" value="1"/>
</dbReference>
<dbReference type="InterPro" id="IPR004701">
    <property type="entry name" value="PTS_EIIA_man-typ"/>
</dbReference>
<keyword evidence="6" id="KW-0598">Phosphotransferase system</keyword>
<evidence type="ECO:0000313" key="11">
    <source>
        <dbReference type="Proteomes" id="UP000014104"/>
    </source>
</evidence>
<comment type="caution">
    <text evidence="10">The sequence shown here is derived from an EMBL/GenBank/DDBJ whole genome shotgun (WGS) entry which is preliminary data.</text>
</comment>
<evidence type="ECO:0000256" key="1">
    <source>
        <dbReference type="ARBA" id="ARBA00004496"/>
    </source>
</evidence>
<organism evidence="10 12">
    <name type="scientific">Enterococcus avium ATCC 14025</name>
    <dbReference type="NCBI Taxonomy" id="1140002"/>
    <lineage>
        <taxon>Bacteria</taxon>
        <taxon>Bacillati</taxon>
        <taxon>Bacillota</taxon>
        <taxon>Bacilli</taxon>
        <taxon>Lactobacillales</taxon>
        <taxon>Enterococcaceae</taxon>
        <taxon>Enterococcus</taxon>
    </lineage>
</organism>
<dbReference type="Pfam" id="PF03610">
    <property type="entry name" value="EIIA-man"/>
    <property type="match status" value="1"/>
</dbReference>
<evidence type="ECO:0000256" key="4">
    <source>
        <dbReference type="ARBA" id="ARBA00022597"/>
    </source>
</evidence>
<dbReference type="RefSeq" id="WP_016177916.1">
    <property type="nucleotide sequence ID" value="NZ_KE136357.1"/>
</dbReference>
<keyword evidence="5" id="KW-0808">Transferase</keyword>